<evidence type="ECO:0000313" key="2">
    <source>
        <dbReference type="Proteomes" id="UP000324767"/>
    </source>
</evidence>
<gene>
    <name evidence="1" type="ORF">FRX48_03643</name>
</gene>
<sequence>MKAELSPVGTRHGIPWIRLGNSANKQRKKTFEGQLSELQKATMNEQTDIPTEVSVGEPIRRCDYGPQVTAFADTLIENFFLPLKASTGQSELDESKKIALAILNMFDDGVIHLIEGSDTQCN</sequence>
<dbReference type="Proteomes" id="UP000324767">
    <property type="component" value="Unassembled WGS sequence"/>
</dbReference>
<comment type="caution">
    <text evidence="1">The sequence shown here is derived from an EMBL/GenBank/DDBJ whole genome shotgun (WGS) entry which is preliminary data.</text>
</comment>
<proteinExistence type="predicted"/>
<dbReference type="OrthoDB" id="2104739at2759"/>
<dbReference type="EMBL" id="VXIT01000005">
    <property type="protein sequence ID" value="KAA6412651.1"/>
    <property type="molecule type" value="Genomic_DNA"/>
</dbReference>
<name>A0A5M8PVF5_9LECA</name>
<protein>
    <submittedName>
        <fullName evidence="1">Uncharacterized protein</fullName>
    </submittedName>
</protein>
<dbReference type="AlphaFoldDB" id="A0A5M8PVF5"/>
<reference evidence="1 2" key="1">
    <citation type="submission" date="2019-09" db="EMBL/GenBank/DDBJ databases">
        <title>The hologenome of the rock-dwelling lichen Lasallia pustulata.</title>
        <authorList>
            <person name="Greshake Tzovaras B."/>
            <person name="Segers F."/>
            <person name="Bicker A."/>
            <person name="Dal Grande F."/>
            <person name="Otte J."/>
            <person name="Hankeln T."/>
            <person name="Schmitt I."/>
            <person name="Ebersberger I."/>
        </authorList>
    </citation>
    <scope>NUCLEOTIDE SEQUENCE [LARGE SCALE GENOMIC DNA]</scope>
    <source>
        <strain evidence="1">A1-1</strain>
    </source>
</reference>
<organism evidence="1 2">
    <name type="scientific">Lasallia pustulata</name>
    <dbReference type="NCBI Taxonomy" id="136370"/>
    <lineage>
        <taxon>Eukaryota</taxon>
        <taxon>Fungi</taxon>
        <taxon>Dikarya</taxon>
        <taxon>Ascomycota</taxon>
        <taxon>Pezizomycotina</taxon>
        <taxon>Lecanoromycetes</taxon>
        <taxon>OSLEUM clade</taxon>
        <taxon>Umbilicariomycetidae</taxon>
        <taxon>Umbilicariales</taxon>
        <taxon>Umbilicariaceae</taxon>
        <taxon>Lasallia</taxon>
    </lineage>
</organism>
<evidence type="ECO:0000313" key="1">
    <source>
        <dbReference type="EMBL" id="KAA6412651.1"/>
    </source>
</evidence>
<accession>A0A5M8PVF5</accession>